<gene>
    <name evidence="2" type="ORF">OCTVUL_1B022125</name>
</gene>
<accession>A0AA36BR55</accession>
<evidence type="ECO:0000256" key="1">
    <source>
        <dbReference type="SAM" id="MobiDB-lite"/>
    </source>
</evidence>
<name>A0AA36BR55_OCTVU</name>
<evidence type="ECO:0000313" key="2">
    <source>
        <dbReference type="EMBL" id="CAI9739053.1"/>
    </source>
</evidence>
<sequence length="109" mass="12347">MRKSVLSKAICRTQQQQQHNSNNTTATTVDVSKLSEVKLALMEIRKRKNFEELGHKLFSDMSNENGDASARQEAADKKDKALTVTAFDRHILRQRQAVIESMAITKKDS</sequence>
<dbReference type="AlphaFoldDB" id="A0AA36BR55"/>
<feature type="compositionally biased region" description="Low complexity" evidence="1">
    <location>
        <begin position="13"/>
        <end position="27"/>
    </location>
</feature>
<feature type="region of interest" description="Disordered" evidence="1">
    <location>
        <begin position="1"/>
        <end position="27"/>
    </location>
</feature>
<keyword evidence="3" id="KW-1185">Reference proteome</keyword>
<protein>
    <submittedName>
        <fullName evidence="2">Uncharacterized protein</fullName>
    </submittedName>
</protein>
<dbReference type="EMBL" id="OX597835">
    <property type="protein sequence ID" value="CAI9739053.1"/>
    <property type="molecule type" value="Genomic_DNA"/>
</dbReference>
<evidence type="ECO:0000313" key="3">
    <source>
        <dbReference type="Proteomes" id="UP001162480"/>
    </source>
</evidence>
<organism evidence="2 3">
    <name type="scientific">Octopus vulgaris</name>
    <name type="common">Common octopus</name>
    <dbReference type="NCBI Taxonomy" id="6645"/>
    <lineage>
        <taxon>Eukaryota</taxon>
        <taxon>Metazoa</taxon>
        <taxon>Spiralia</taxon>
        <taxon>Lophotrochozoa</taxon>
        <taxon>Mollusca</taxon>
        <taxon>Cephalopoda</taxon>
        <taxon>Coleoidea</taxon>
        <taxon>Octopodiformes</taxon>
        <taxon>Octopoda</taxon>
        <taxon>Incirrata</taxon>
        <taxon>Octopodidae</taxon>
        <taxon>Octopus</taxon>
    </lineage>
</organism>
<reference evidence="2" key="1">
    <citation type="submission" date="2023-08" db="EMBL/GenBank/DDBJ databases">
        <authorList>
            <person name="Alioto T."/>
            <person name="Alioto T."/>
            <person name="Gomez Garrido J."/>
        </authorList>
    </citation>
    <scope>NUCLEOTIDE SEQUENCE</scope>
</reference>
<proteinExistence type="predicted"/>
<dbReference type="Proteomes" id="UP001162480">
    <property type="component" value="Chromosome 22"/>
</dbReference>